<evidence type="ECO:0000259" key="2">
    <source>
        <dbReference type="PROSITE" id="PS51127"/>
    </source>
</evidence>
<dbReference type="SMART" id="SM00634">
    <property type="entry name" value="BID_1"/>
    <property type="match status" value="3"/>
</dbReference>
<feature type="domain" description="Big-1" evidence="2">
    <location>
        <begin position="187"/>
        <end position="277"/>
    </location>
</feature>
<dbReference type="Proteomes" id="UP000839746">
    <property type="component" value="Unassembled WGS sequence"/>
</dbReference>
<comment type="similarity">
    <text evidence="1">Belongs to the intimin/invasin family.</text>
</comment>
<dbReference type="InterPro" id="IPR051715">
    <property type="entry name" value="Intimin-Invasin_domain"/>
</dbReference>
<feature type="domain" description="Big-1" evidence="2">
    <location>
        <begin position="287"/>
        <end position="337"/>
    </location>
</feature>
<feature type="non-terminal residue" evidence="3">
    <location>
        <position position="1"/>
    </location>
</feature>
<accession>A0A5Y2S9Y8</accession>
<dbReference type="InterPro" id="IPR003344">
    <property type="entry name" value="Big_1_dom"/>
</dbReference>
<reference evidence="3" key="1">
    <citation type="submission" date="2019-07" db="EMBL/GenBank/DDBJ databases">
        <authorList>
            <person name="Ashton P.M."/>
            <person name="Dallman T."/>
            <person name="Nair S."/>
            <person name="De Pinna E."/>
            <person name="Peters T."/>
            <person name="Grant K."/>
        </authorList>
    </citation>
    <scope>NUCLEOTIDE SEQUENCE [LARGE SCALE GENOMIC DNA]</scope>
    <source>
        <strain evidence="3">107213</strain>
    </source>
</reference>
<name>A0A5Y2S9Y8_SALER</name>
<dbReference type="InterPro" id="IPR013783">
    <property type="entry name" value="Ig-like_fold"/>
</dbReference>
<gene>
    <name evidence="3" type="ORF">FNN84_23370</name>
</gene>
<dbReference type="PROSITE" id="PS51127">
    <property type="entry name" value="BIG1"/>
    <property type="match status" value="4"/>
</dbReference>
<dbReference type="FunFam" id="2.60.40.10:FF:000182">
    <property type="entry name" value="Gamma intimin"/>
    <property type="match status" value="3"/>
</dbReference>
<dbReference type="Gene3D" id="2.60.40.10">
    <property type="entry name" value="Immunoglobulins"/>
    <property type="match status" value="4"/>
</dbReference>
<dbReference type="PANTHER" id="PTHR39576:SF2">
    <property type="entry name" value="ATTACHING AND EFFACING PROTEIN HOMOLOG-RELATED"/>
    <property type="match status" value="1"/>
</dbReference>
<organism evidence="3">
    <name type="scientific">Salmonella enterica subsp. salamae</name>
    <dbReference type="NCBI Taxonomy" id="59202"/>
    <lineage>
        <taxon>Bacteria</taxon>
        <taxon>Pseudomonadati</taxon>
        <taxon>Pseudomonadota</taxon>
        <taxon>Gammaproteobacteria</taxon>
        <taxon>Enterobacterales</taxon>
        <taxon>Enterobacteriaceae</taxon>
        <taxon>Salmonella</taxon>
    </lineage>
</organism>
<dbReference type="InterPro" id="IPR008964">
    <property type="entry name" value="Invasin/intimin_cell_adhesion"/>
</dbReference>
<feature type="domain" description="Big-1" evidence="2">
    <location>
        <begin position="1"/>
        <end position="77"/>
    </location>
</feature>
<dbReference type="AlphaFoldDB" id="A0A5Y2S9Y8"/>
<dbReference type="EMBL" id="AAILSQ010000054">
    <property type="protein sequence ID" value="ECF6054077.1"/>
    <property type="molecule type" value="Genomic_DNA"/>
</dbReference>
<feature type="non-terminal residue" evidence="3">
    <location>
        <position position="337"/>
    </location>
</feature>
<comment type="caution">
    <text evidence="3">The sequence shown here is derived from an EMBL/GenBank/DDBJ whole genome shotgun (WGS) entry which is preliminary data.</text>
</comment>
<protein>
    <submittedName>
        <fullName evidence="3">Invasin-like inverse autotransporter protein</fullName>
    </submittedName>
</protein>
<evidence type="ECO:0000256" key="1">
    <source>
        <dbReference type="ARBA" id="ARBA00010116"/>
    </source>
</evidence>
<dbReference type="GO" id="GO:0009279">
    <property type="term" value="C:cell outer membrane"/>
    <property type="evidence" value="ECO:0007669"/>
    <property type="project" value="TreeGrafter"/>
</dbReference>
<evidence type="ECO:0000313" key="3">
    <source>
        <dbReference type="EMBL" id="ECF6054077.1"/>
    </source>
</evidence>
<proteinExistence type="inferred from homology"/>
<dbReference type="SUPFAM" id="SSF49373">
    <property type="entry name" value="Invasin/intimin cell-adhesion fragments"/>
    <property type="match status" value="4"/>
</dbReference>
<feature type="domain" description="Big-1" evidence="2">
    <location>
        <begin position="87"/>
        <end position="177"/>
    </location>
</feature>
<dbReference type="Pfam" id="PF02369">
    <property type="entry name" value="Big_1"/>
    <property type="match status" value="4"/>
</dbReference>
<dbReference type="PANTHER" id="PTHR39576">
    <property type="entry name" value="ATTACHING AND EFFACING PROTEIN HOMOLOG-RELATED-RELATED"/>
    <property type="match status" value="1"/>
</dbReference>
<sequence>GTATNAVQAKVTDANGNVVPNATVNFSAGNGGAITTAAVTTDANGLASTTLTNVTAGVTKVTAAVDGHSQSVDTTFVADSSSATIINGDLVVTKDNAKADGTATNAVQAKVTDANGNVVPNVTVNFSAGNGGAIITAAVTTDANGLASTTLTNVTAGVTRVTATVNGHSQSVDTTFVADSGTATIFNGDLIVTVDNAKADGTAANSVRAKVMDANGNVVPNVTVNFSAGNGGVITTAAVTTDANGLASTTLTNVTAGVTKVTATVNGHSQSVDTTFVADGGTATIVSGNLVVTVDNAKADGTATNAVQAKVTDANGNVVPNVTVNFTANNGGSITTA</sequence>